<evidence type="ECO:0000313" key="1">
    <source>
        <dbReference type="EMBL" id="KAK1857698.1"/>
    </source>
</evidence>
<gene>
    <name evidence="1" type="ORF">I4F81_000313</name>
</gene>
<comment type="caution">
    <text evidence="1">The sequence shown here is derived from an EMBL/GenBank/DDBJ whole genome shotgun (WGS) entry which is preliminary data.</text>
</comment>
<reference evidence="1" key="1">
    <citation type="submission" date="2019-11" db="EMBL/GenBank/DDBJ databases">
        <title>Nori genome reveals adaptations in red seaweeds to the harsh intertidal environment.</title>
        <authorList>
            <person name="Wang D."/>
            <person name="Mao Y."/>
        </authorList>
    </citation>
    <scope>NUCLEOTIDE SEQUENCE</scope>
    <source>
        <tissue evidence="1">Gametophyte</tissue>
    </source>
</reference>
<keyword evidence="2" id="KW-1185">Reference proteome</keyword>
<evidence type="ECO:0000313" key="2">
    <source>
        <dbReference type="Proteomes" id="UP000798662"/>
    </source>
</evidence>
<accession>A0ACC3BJA5</accession>
<organism evidence="1 2">
    <name type="scientific">Pyropia yezoensis</name>
    <name type="common">Susabi-nori</name>
    <name type="synonym">Porphyra yezoensis</name>
    <dbReference type="NCBI Taxonomy" id="2788"/>
    <lineage>
        <taxon>Eukaryota</taxon>
        <taxon>Rhodophyta</taxon>
        <taxon>Bangiophyceae</taxon>
        <taxon>Bangiales</taxon>
        <taxon>Bangiaceae</taxon>
        <taxon>Pyropia</taxon>
    </lineage>
</organism>
<dbReference type="Proteomes" id="UP000798662">
    <property type="component" value="Chromosome 1"/>
</dbReference>
<name>A0ACC3BJA5_PYRYE</name>
<dbReference type="EMBL" id="CM020618">
    <property type="protein sequence ID" value="KAK1857698.1"/>
    <property type="molecule type" value="Genomic_DNA"/>
</dbReference>
<proteinExistence type="predicted"/>
<protein>
    <submittedName>
        <fullName evidence="1">Uncharacterized protein</fullName>
    </submittedName>
</protein>
<sequence>MQHLIAQVRGRFICLPAPPPPPPSPAPGRLPLWWWGAPPRPHTARGGSRGVPTGPHHGLRSATTARALQRGPRTWGATIIVSSAPPLALCPGRRSTRRWALSPCAAHGVRPGLLPSVQRADLPIGQRPSPRASPTTVHVIRHPPAPFPTVTRFIAIPVRALRRPRHRCPFCPLVTSAPSPTSSWHPTCPHPRPLPIADAAVCPLPPLRSPPRLPRRRPPRPPHPLRLEWGLCWHRALPHWLACWPAGGMSWWR</sequence>